<feature type="active site" description="Proton donor" evidence="9 10">
    <location>
        <position position="202"/>
    </location>
</feature>
<dbReference type="Gene3D" id="3.30.390.10">
    <property type="entry name" value="Enolase-like, N-terminal domain"/>
    <property type="match status" value="1"/>
</dbReference>
<feature type="binding site" evidence="11">
    <location>
        <position position="151"/>
    </location>
    <ligand>
        <name>substrate</name>
    </ligand>
</feature>
<evidence type="ECO:0000256" key="6">
    <source>
        <dbReference type="ARBA" id="ARBA00022842"/>
    </source>
</evidence>
<dbReference type="InterPro" id="IPR020811">
    <property type="entry name" value="Enolase_N"/>
</dbReference>
<dbReference type="InterPro" id="IPR020810">
    <property type="entry name" value="Enolase_C"/>
</dbReference>
<dbReference type="EMBL" id="MGIT01000006">
    <property type="protein sequence ID" value="OGM92458.1"/>
    <property type="molecule type" value="Genomic_DNA"/>
</dbReference>
<feature type="binding site" evidence="11">
    <location>
        <position position="276"/>
    </location>
    <ligand>
        <name>substrate</name>
    </ligand>
</feature>
<dbReference type="PRINTS" id="PR00148">
    <property type="entry name" value="ENOLASE"/>
</dbReference>
<gene>
    <name evidence="9" type="primary">eno</name>
    <name evidence="15" type="ORF">A2372_00215</name>
</gene>
<keyword evidence="5 9" id="KW-0964">Secreted</keyword>
<dbReference type="GO" id="GO:0004634">
    <property type="term" value="F:phosphopyruvate hydratase activity"/>
    <property type="evidence" value="ECO:0007669"/>
    <property type="project" value="UniProtKB-UniRule"/>
</dbReference>
<sequence length="409" mass="45257">MNIHDIAVTIIPDSRGQDTLEVTLSWDNNGQTVSAKASAPSGKSTGVHEAFVLEPAKAQTVLESVKADILAKNFASQKEFDEFLIALDGTENKERLGGNLILTLSLAFARLKAQEEGKELFRYIRDISGLEIVGSRMVRYPIFNVINGGAHANNKLDFQEFQVIPTVDSFEEAYRIGKEYYEKLGEAIRQKFGAENVTLGDEAGYSAPFESNEEAIALMKSVIAANNYPLRIGMDVAATSFFTDGGYMVDGRRLSAQELLGIYYDLIFRYDILSFEDPFEQEAFGDFKMLYTRLNQGGLDALIITDDLTTTNPKRFERAITEQVGNAILVKLNQIGSLTETLRVVRMAYSNNWKVVVSHRSGETMDDFIADLAVAVGAWGLKSGAPGRPERTVKYDRVVAVEGLIKQGK</sequence>
<dbReference type="SMART" id="SM01193">
    <property type="entry name" value="Enolase_N"/>
    <property type="match status" value="1"/>
</dbReference>
<evidence type="ECO:0000313" key="15">
    <source>
        <dbReference type="EMBL" id="OGM92458.1"/>
    </source>
</evidence>
<dbReference type="SMART" id="SM01192">
    <property type="entry name" value="Enolase_C"/>
    <property type="match status" value="1"/>
</dbReference>
<dbReference type="Gene3D" id="3.20.20.120">
    <property type="entry name" value="Enolase-like C-terminal domain"/>
    <property type="match status" value="1"/>
</dbReference>
<feature type="binding site" evidence="9 12">
    <location>
        <position position="306"/>
    </location>
    <ligand>
        <name>Mg(2+)</name>
        <dbReference type="ChEBI" id="CHEBI:18420"/>
    </ligand>
</feature>
<evidence type="ECO:0000256" key="12">
    <source>
        <dbReference type="PIRSR" id="PIRSR001400-3"/>
    </source>
</evidence>
<proteinExistence type="inferred from homology"/>
<feature type="binding site" evidence="11">
    <location>
        <position position="306"/>
    </location>
    <ligand>
        <name>substrate</name>
    </ligand>
</feature>
<organism evidence="15 16">
    <name type="scientific">Candidatus Wolfebacteria bacterium RIFOXYB1_FULL_54_12</name>
    <dbReference type="NCBI Taxonomy" id="1802559"/>
    <lineage>
        <taxon>Bacteria</taxon>
        <taxon>Candidatus Wolfeibacteriota</taxon>
    </lineage>
</organism>
<dbReference type="InterPro" id="IPR036849">
    <property type="entry name" value="Enolase-like_C_sf"/>
</dbReference>
<dbReference type="GO" id="GO:0000015">
    <property type="term" value="C:phosphopyruvate hydratase complex"/>
    <property type="evidence" value="ECO:0007669"/>
    <property type="project" value="InterPro"/>
</dbReference>
<feature type="binding site" evidence="11">
    <location>
        <begin position="358"/>
        <end position="361"/>
    </location>
    <ligand>
        <name>substrate</name>
    </ligand>
</feature>
<feature type="binding site" evidence="12">
    <location>
        <position position="265"/>
    </location>
    <ligand>
        <name>Mg(2+)</name>
        <dbReference type="ChEBI" id="CHEBI:18420"/>
    </ligand>
</feature>
<keyword evidence="9 12" id="KW-0479">Metal-binding</keyword>
<feature type="domain" description="Enolase N-terminal" evidence="14">
    <location>
        <begin position="3"/>
        <end position="124"/>
    </location>
</feature>
<dbReference type="AlphaFoldDB" id="A0A1F8DWS6"/>
<evidence type="ECO:0000256" key="11">
    <source>
        <dbReference type="PIRSR" id="PIRSR001400-2"/>
    </source>
</evidence>
<dbReference type="STRING" id="1802559.A2372_00215"/>
<evidence type="ECO:0000259" key="13">
    <source>
        <dbReference type="SMART" id="SM01192"/>
    </source>
</evidence>
<dbReference type="HAMAP" id="MF_00318">
    <property type="entry name" value="Enolase"/>
    <property type="match status" value="1"/>
</dbReference>
<dbReference type="Pfam" id="PF00113">
    <property type="entry name" value="Enolase_C"/>
    <property type="match status" value="1"/>
</dbReference>
<dbReference type="GO" id="GO:0006096">
    <property type="term" value="P:glycolytic process"/>
    <property type="evidence" value="ECO:0007669"/>
    <property type="project" value="UniProtKB-UniRule"/>
</dbReference>
<reference evidence="15 16" key="1">
    <citation type="journal article" date="2016" name="Nat. Commun.">
        <title>Thousands of microbial genomes shed light on interconnected biogeochemical processes in an aquifer system.</title>
        <authorList>
            <person name="Anantharaman K."/>
            <person name="Brown C.T."/>
            <person name="Hug L.A."/>
            <person name="Sharon I."/>
            <person name="Castelle C.J."/>
            <person name="Probst A.J."/>
            <person name="Thomas B.C."/>
            <person name="Singh A."/>
            <person name="Wilkins M.J."/>
            <person name="Karaoz U."/>
            <person name="Brodie E.L."/>
            <person name="Williams K.H."/>
            <person name="Hubbard S.S."/>
            <person name="Banfield J.F."/>
        </authorList>
    </citation>
    <scope>NUCLEOTIDE SEQUENCE [LARGE SCALE GENOMIC DNA]</scope>
</reference>
<dbReference type="PIRSF" id="PIRSF001400">
    <property type="entry name" value="Enolase"/>
    <property type="match status" value="1"/>
</dbReference>
<evidence type="ECO:0000256" key="1">
    <source>
        <dbReference type="ARBA" id="ARBA00005031"/>
    </source>
</evidence>
<evidence type="ECO:0000256" key="7">
    <source>
        <dbReference type="ARBA" id="ARBA00023152"/>
    </source>
</evidence>
<evidence type="ECO:0000256" key="2">
    <source>
        <dbReference type="ARBA" id="ARBA00009604"/>
    </source>
</evidence>
<evidence type="ECO:0000313" key="16">
    <source>
        <dbReference type="Proteomes" id="UP000176422"/>
    </source>
</evidence>
<feature type="domain" description="Enolase C-terminal TIM barrel" evidence="13">
    <location>
        <begin position="135"/>
        <end position="407"/>
    </location>
</feature>
<dbReference type="InterPro" id="IPR020809">
    <property type="entry name" value="Enolase_CS"/>
</dbReference>
<evidence type="ECO:0000256" key="4">
    <source>
        <dbReference type="ARBA" id="ARBA00017068"/>
    </source>
</evidence>
<dbReference type="PANTHER" id="PTHR11902:SF1">
    <property type="entry name" value="ENOLASE"/>
    <property type="match status" value="1"/>
</dbReference>
<comment type="cofactor">
    <cofactor evidence="12">
        <name>Mg(2+)</name>
        <dbReference type="ChEBI" id="CHEBI:18420"/>
    </cofactor>
    <text evidence="12">Mg(2+) is required for catalysis and for stabilizing the dimer.</text>
</comment>
<keyword evidence="8 9" id="KW-0456">Lyase</keyword>
<evidence type="ECO:0000256" key="5">
    <source>
        <dbReference type="ARBA" id="ARBA00022525"/>
    </source>
</evidence>
<keyword evidence="9" id="KW-0963">Cytoplasm</keyword>
<feature type="binding site" evidence="9">
    <location>
        <position position="360"/>
    </location>
    <ligand>
        <name>(2R)-2-phosphoglycerate</name>
        <dbReference type="ChEBI" id="CHEBI:58289"/>
    </ligand>
</feature>
<feature type="binding site" evidence="9">
    <location>
        <position position="361"/>
    </location>
    <ligand>
        <name>(2R)-2-phosphoglycerate</name>
        <dbReference type="ChEBI" id="CHEBI:58289"/>
    </ligand>
</feature>
<evidence type="ECO:0000256" key="8">
    <source>
        <dbReference type="ARBA" id="ARBA00023239"/>
    </source>
</evidence>
<comment type="caution">
    <text evidence="15">The sequence shown here is derived from an EMBL/GenBank/DDBJ whole genome shotgun (WGS) entry which is preliminary data.</text>
</comment>
<feature type="binding site" evidence="9">
    <location>
        <position position="331"/>
    </location>
    <ligand>
        <name>(2R)-2-phosphoglycerate</name>
        <dbReference type="ChEBI" id="CHEBI:58289"/>
    </ligand>
</feature>
<comment type="subcellular location">
    <subcellularLocation>
        <location evidence="9">Cytoplasm</location>
    </subcellularLocation>
    <subcellularLocation>
        <location evidence="9">Secreted</location>
    </subcellularLocation>
    <subcellularLocation>
        <location evidence="9">Cell surface</location>
    </subcellularLocation>
    <text evidence="9">Fractions of enolase are present in both the cytoplasm and on the cell surface.</text>
</comment>
<dbReference type="UniPathway" id="UPA00109">
    <property type="reaction ID" value="UER00187"/>
</dbReference>
<keyword evidence="6 9" id="KW-0460">Magnesium</keyword>
<feature type="binding site" evidence="9">
    <location>
        <position position="235"/>
    </location>
    <ligand>
        <name>Mg(2+)</name>
        <dbReference type="ChEBI" id="CHEBI:18420"/>
    </ligand>
</feature>
<comment type="catalytic activity">
    <reaction evidence="9">
        <text>(2R)-2-phosphoglycerate = phosphoenolpyruvate + H2O</text>
        <dbReference type="Rhea" id="RHEA:10164"/>
        <dbReference type="ChEBI" id="CHEBI:15377"/>
        <dbReference type="ChEBI" id="CHEBI:58289"/>
        <dbReference type="ChEBI" id="CHEBI:58702"/>
        <dbReference type="EC" id="4.2.1.11"/>
    </reaction>
</comment>
<feature type="binding site" evidence="9 12">
    <location>
        <position position="276"/>
    </location>
    <ligand>
        <name>Mg(2+)</name>
        <dbReference type="ChEBI" id="CHEBI:18420"/>
    </ligand>
</feature>
<evidence type="ECO:0000256" key="9">
    <source>
        <dbReference type="HAMAP-Rule" id="MF_00318"/>
    </source>
</evidence>
<dbReference type="Pfam" id="PF03952">
    <property type="entry name" value="Enolase_N"/>
    <property type="match status" value="1"/>
</dbReference>
<evidence type="ECO:0000256" key="3">
    <source>
        <dbReference type="ARBA" id="ARBA00012058"/>
    </source>
</evidence>
<feature type="binding site" evidence="9">
    <location>
        <position position="159"/>
    </location>
    <ligand>
        <name>(2R)-2-phosphoglycerate</name>
        <dbReference type="ChEBI" id="CHEBI:58289"/>
    </ligand>
</feature>
<dbReference type="Proteomes" id="UP000176422">
    <property type="component" value="Unassembled WGS sequence"/>
</dbReference>
<dbReference type="EC" id="4.2.1.11" evidence="3 9"/>
<dbReference type="GO" id="GO:0009986">
    <property type="term" value="C:cell surface"/>
    <property type="evidence" value="ECO:0007669"/>
    <property type="project" value="UniProtKB-SubCell"/>
</dbReference>
<comment type="similarity">
    <text evidence="2 9">Belongs to the enolase family.</text>
</comment>
<comment type="function">
    <text evidence="9">Catalyzes the reversible conversion of 2-phosphoglycerate (2-PG) into phosphoenolpyruvate (PEP). It is essential for the degradation of carbohydrates via glycolysis.</text>
</comment>
<feature type="binding site" evidence="11">
    <location>
        <position position="382"/>
    </location>
    <ligand>
        <name>substrate</name>
    </ligand>
</feature>
<dbReference type="SUPFAM" id="SSF54826">
    <property type="entry name" value="Enolase N-terminal domain-like"/>
    <property type="match status" value="1"/>
</dbReference>
<protein>
    <recommendedName>
        <fullName evidence="4 9">Enolase</fullName>
        <ecNumber evidence="3 9">4.2.1.11</ecNumber>
    </recommendedName>
    <alternativeName>
        <fullName evidence="9">2-phospho-D-glycerate hydro-lyase</fullName>
    </alternativeName>
    <alternativeName>
        <fullName evidence="9">2-phosphoglycerate dehydratase</fullName>
    </alternativeName>
</protein>
<name>A0A1F8DWS6_9BACT</name>
<feature type="binding site" evidence="11">
    <location>
        <position position="160"/>
    </location>
    <ligand>
        <name>substrate</name>
    </ligand>
</feature>
<dbReference type="InterPro" id="IPR029017">
    <property type="entry name" value="Enolase-like_N"/>
</dbReference>
<dbReference type="GO" id="GO:0000287">
    <property type="term" value="F:magnesium ion binding"/>
    <property type="evidence" value="ECO:0007669"/>
    <property type="project" value="UniProtKB-UniRule"/>
</dbReference>
<dbReference type="SUPFAM" id="SSF51604">
    <property type="entry name" value="Enolase C-terminal domain-like"/>
    <property type="match status" value="1"/>
</dbReference>
<dbReference type="SFLD" id="SFLDS00001">
    <property type="entry name" value="Enolase"/>
    <property type="match status" value="1"/>
</dbReference>
<dbReference type="GO" id="GO:0005576">
    <property type="term" value="C:extracellular region"/>
    <property type="evidence" value="ECO:0007669"/>
    <property type="project" value="UniProtKB-SubCell"/>
</dbReference>
<dbReference type="PROSITE" id="PS00164">
    <property type="entry name" value="ENOLASE"/>
    <property type="match status" value="1"/>
</dbReference>
<feature type="binding site" evidence="9">
    <location>
        <position position="382"/>
    </location>
    <ligand>
        <name>(2R)-2-phosphoglycerate</name>
        <dbReference type="ChEBI" id="CHEBI:58289"/>
    </ligand>
</feature>
<dbReference type="PANTHER" id="PTHR11902">
    <property type="entry name" value="ENOLASE"/>
    <property type="match status" value="1"/>
</dbReference>
<feature type="active site" description="Proton acceptor" evidence="9 10">
    <location>
        <position position="331"/>
    </location>
</feature>
<accession>A0A1F8DWS6</accession>
<evidence type="ECO:0000259" key="14">
    <source>
        <dbReference type="SMART" id="SM01193"/>
    </source>
</evidence>
<evidence type="ECO:0000256" key="10">
    <source>
        <dbReference type="PIRSR" id="PIRSR001400-1"/>
    </source>
</evidence>
<comment type="pathway">
    <text evidence="1 9">Carbohydrate degradation; glycolysis; pyruvate from D-glyceraldehyde 3-phosphate: step 4/5.</text>
</comment>
<comment type="cofactor">
    <cofactor evidence="9">
        <name>Mg(2+)</name>
        <dbReference type="ChEBI" id="CHEBI:18420"/>
    </cofactor>
    <text evidence="9">Binds a second Mg(2+) ion via substrate during catalysis.</text>
</comment>
<dbReference type="InterPro" id="IPR000941">
    <property type="entry name" value="Enolase"/>
</dbReference>
<keyword evidence="7 9" id="KW-0324">Glycolysis</keyword>